<evidence type="ECO:0000313" key="3">
    <source>
        <dbReference type="Proteomes" id="UP000028828"/>
    </source>
</evidence>
<comment type="caution">
    <text evidence="2">The sequence shown here is derived from an EMBL/GenBank/DDBJ whole genome shotgun (WGS) entry which is preliminary data.</text>
</comment>
<dbReference type="VEuPathDB" id="ToxoDB:TGP89_314250"/>
<name>A0A086KZR7_TOXGO</name>
<feature type="region of interest" description="Disordered" evidence="1">
    <location>
        <begin position="65"/>
        <end position="149"/>
    </location>
</feature>
<organism evidence="2 3">
    <name type="scientific">Toxoplasma gondii p89</name>
    <dbReference type="NCBI Taxonomy" id="943119"/>
    <lineage>
        <taxon>Eukaryota</taxon>
        <taxon>Sar</taxon>
        <taxon>Alveolata</taxon>
        <taxon>Apicomplexa</taxon>
        <taxon>Conoidasida</taxon>
        <taxon>Coccidia</taxon>
        <taxon>Eucoccidiorida</taxon>
        <taxon>Eimeriorina</taxon>
        <taxon>Sarcocystidae</taxon>
        <taxon>Toxoplasma</taxon>
    </lineage>
</organism>
<sequence length="162" mass="17947">MERASAAAATRSPIFASALTKRKPLLLLLGFAVVLTFFTCGVPTTSLRLRGPKFTLQDLKKALKDAKDGVKAVDDAKKKHQKAEDSAKKASGPKKDKLQKEADEKKETLQSKIQDMKRKCEELRQVKEGTRNNKGLSDKEKKDFSKEGDKADEVLKRCGTVV</sequence>
<dbReference type="Proteomes" id="UP000028828">
    <property type="component" value="Unassembled WGS sequence"/>
</dbReference>
<dbReference type="OrthoDB" id="10539862at2759"/>
<accession>A0A086KZR7</accession>
<dbReference type="EMBL" id="AEYI02000392">
    <property type="protein sequence ID" value="KFG49885.1"/>
    <property type="molecule type" value="Genomic_DNA"/>
</dbReference>
<gene>
    <name evidence="2" type="ORF">TGP89_314250</name>
</gene>
<protein>
    <submittedName>
        <fullName evidence="2">Bradyzoite rhoptry protein BRP1</fullName>
    </submittedName>
</protein>
<reference evidence="2 3" key="1">
    <citation type="submission" date="2014-03" db="EMBL/GenBank/DDBJ databases">
        <authorList>
            <person name="Sibley D."/>
            <person name="Venepally P."/>
            <person name="Karamycheva S."/>
            <person name="Hadjithomas M."/>
            <person name="Khan A."/>
            <person name="Brunk B."/>
            <person name="Roos D."/>
            <person name="Caler E."/>
            <person name="Lorenzi H."/>
        </authorList>
    </citation>
    <scope>NUCLEOTIDE SEQUENCE [LARGE SCALE GENOMIC DNA]</scope>
    <source>
        <strain evidence="3">p89</strain>
    </source>
</reference>
<proteinExistence type="predicted"/>
<dbReference type="AlphaFoldDB" id="A0A086KZR7"/>
<evidence type="ECO:0000256" key="1">
    <source>
        <dbReference type="SAM" id="MobiDB-lite"/>
    </source>
</evidence>
<evidence type="ECO:0000313" key="2">
    <source>
        <dbReference type="EMBL" id="KFG49885.1"/>
    </source>
</evidence>